<evidence type="ECO:0000313" key="2">
    <source>
        <dbReference type="EMBL" id="GIG53177.1"/>
    </source>
</evidence>
<sequence>MGKWNLCVERSCRTPKRGGWVNEDRREEAKRIGQLIRAARKRKRLSQYRLNLRLQELGQMHGVGSASQDSIKTEISRWENGWRIPDQRSRRLLGIALDVRPEDLGLPLDPLDDWPSRPVAGGPRPNHQRSAASDPRASTSRVA</sequence>
<name>A0A919Q0S4_9ACTN</name>
<dbReference type="Proteomes" id="UP000660611">
    <property type="component" value="Unassembled WGS sequence"/>
</dbReference>
<protein>
    <submittedName>
        <fullName evidence="2">Uncharacterized protein</fullName>
    </submittedName>
</protein>
<dbReference type="AlphaFoldDB" id="A0A919Q0S4"/>
<dbReference type="EMBL" id="BONQ01000216">
    <property type="protein sequence ID" value="GIG53177.1"/>
    <property type="molecule type" value="Genomic_DNA"/>
</dbReference>
<dbReference type="Gene3D" id="1.10.260.40">
    <property type="entry name" value="lambda repressor-like DNA-binding domains"/>
    <property type="match status" value="1"/>
</dbReference>
<feature type="region of interest" description="Disordered" evidence="1">
    <location>
        <begin position="107"/>
        <end position="143"/>
    </location>
</feature>
<comment type="caution">
    <text evidence="2">The sequence shown here is derived from an EMBL/GenBank/DDBJ whole genome shotgun (WGS) entry which is preliminary data.</text>
</comment>
<dbReference type="SUPFAM" id="SSF47413">
    <property type="entry name" value="lambda repressor-like DNA-binding domains"/>
    <property type="match status" value="1"/>
</dbReference>
<keyword evidence="3" id="KW-1185">Reference proteome</keyword>
<gene>
    <name evidence="2" type="ORF">Dsi01nite_112180</name>
</gene>
<organism evidence="2 3">
    <name type="scientific">Dactylosporangium siamense</name>
    <dbReference type="NCBI Taxonomy" id="685454"/>
    <lineage>
        <taxon>Bacteria</taxon>
        <taxon>Bacillati</taxon>
        <taxon>Actinomycetota</taxon>
        <taxon>Actinomycetes</taxon>
        <taxon>Micromonosporales</taxon>
        <taxon>Micromonosporaceae</taxon>
        <taxon>Dactylosporangium</taxon>
    </lineage>
</organism>
<accession>A0A919Q0S4</accession>
<evidence type="ECO:0000313" key="3">
    <source>
        <dbReference type="Proteomes" id="UP000660611"/>
    </source>
</evidence>
<feature type="compositionally biased region" description="Polar residues" evidence="1">
    <location>
        <begin position="128"/>
        <end position="143"/>
    </location>
</feature>
<dbReference type="InterPro" id="IPR010982">
    <property type="entry name" value="Lambda_DNA-bd_dom_sf"/>
</dbReference>
<proteinExistence type="predicted"/>
<dbReference type="CDD" id="cd00093">
    <property type="entry name" value="HTH_XRE"/>
    <property type="match status" value="1"/>
</dbReference>
<reference evidence="2" key="1">
    <citation type="submission" date="2021-01" db="EMBL/GenBank/DDBJ databases">
        <title>Whole genome shotgun sequence of Dactylosporangium siamense NBRC 106093.</title>
        <authorList>
            <person name="Komaki H."/>
            <person name="Tamura T."/>
        </authorList>
    </citation>
    <scope>NUCLEOTIDE SEQUENCE</scope>
    <source>
        <strain evidence="2">NBRC 106093</strain>
    </source>
</reference>
<dbReference type="GO" id="GO:0003677">
    <property type="term" value="F:DNA binding"/>
    <property type="evidence" value="ECO:0007669"/>
    <property type="project" value="InterPro"/>
</dbReference>
<dbReference type="InterPro" id="IPR001387">
    <property type="entry name" value="Cro/C1-type_HTH"/>
</dbReference>
<evidence type="ECO:0000256" key="1">
    <source>
        <dbReference type="SAM" id="MobiDB-lite"/>
    </source>
</evidence>